<feature type="compositionally biased region" description="Low complexity" evidence="6">
    <location>
        <begin position="292"/>
        <end position="310"/>
    </location>
</feature>
<dbReference type="PANTHER" id="PTHR43289:SF6">
    <property type="entry name" value="SERINE_THREONINE-PROTEIN KINASE NEKL-3"/>
    <property type="match status" value="1"/>
</dbReference>
<dbReference type="Pfam" id="PF00069">
    <property type="entry name" value="Pkinase"/>
    <property type="match status" value="1"/>
</dbReference>
<dbReference type="Gene3D" id="1.10.510.10">
    <property type="entry name" value="Transferase(Phosphotransferase) domain 1"/>
    <property type="match status" value="1"/>
</dbReference>
<protein>
    <recommendedName>
        <fullName evidence="1">non-specific serine/threonine protein kinase</fullName>
        <ecNumber evidence="1">2.7.11.1</ecNumber>
    </recommendedName>
</protein>
<dbReference type="PANTHER" id="PTHR43289">
    <property type="entry name" value="MITOGEN-ACTIVATED PROTEIN KINASE KINASE KINASE 20-RELATED"/>
    <property type="match status" value="1"/>
</dbReference>
<evidence type="ECO:0000256" key="6">
    <source>
        <dbReference type="SAM" id="MobiDB-lite"/>
    </source>
</evidence>
<evidence type="ECO:0000256" key="1">
    <source>
        <dbReference type="ARBA" id="ARBA00012513"/>
    </source>
</evidence>
<name>A0A455T4I1_9CHLR</name>
<keyword evidence="2" id="KW-0808">Transferase</keyword>
<proteinExistence type="predicted"/>
<reference evidence="8" key="1">
    <citation type="submission" date="2018-12" db="EMBL/GenBank/DDBJ databases">
        <title>Novel natural products biosynthetic potential of the class Ktedonobacteria.</title>
        <authorList>
            <person name="Zheng Y."/>
            <person name="Saitou A."/>
            <person name="Wang C.M."/>
            <person name="Toyoda A."/>
            <person name="Minakuchi Y."/>
            <person name="Sekiguchi Y."/>
            <person name="Ueda K."/>
            <person name="Takano H."/>
            <person name="Sakai Y."/>
            <person name="Yokota A."/>
            <person name="Yabe S."/>
        </authorList>
    </citation>
    <scope>NUCLEOTIDE SEQUENCE</scope>
    <source>
        <strain evidence="8">A3-2</strain>
    </source>
</reference>
<evidence type="ECO:0000256" key="5">
    <source>
        <dbReference type="ARBA" id="ARBA00022840"/>
    </source>
</evidence>
<dbReference type="InterPro" id="IPR011009">
    <property type="entry name" value="Kinase-like_dom_sf"/>
</dbReference>
<dbReference type="Gene3D" id="3.30.200.20">
    <property type="entry name" value="Phosphorylase Kinase, domain 1"/>
    <property type="match status" value="1"/>
</dbReference>
<dbReference type="EC" id="2.7.11.1" evidence="1"/>
<gene>
    <name evidence="8" type="ORF">KTA_23810</name>
</gene>
<dbReference type="InterPro" id="IPR000719">
    <property type="entry name" value="Prot_kinase_dom"/>
</dbReference>
<dbReference type="PROSITE" id="PS50011">
    <property type="entry name" value="PROTEIN_KINASE_DOM"/>
    <property type="match status" value="1"/>
</dbReference>
<dbReference type="GO" id="GO:0005524">
    <property type="term" value="F:ATP binding"/>
    <property type="evidence" value="ECO:0007669"/>
    <property type="project" value="UniProtKB-KW"/>
</dbReference>
<evidence type="ECO:0000256" key="3">
    <source>
        <dbReference type="ARBA" id="ARBA00022741"/>
    </source>
</evidence>
<dbReference type="GO" id="GO:0004674">
    <property type="term" value="F:protein serine/threonine kinase activity"/>
    <property type="evidence" value="ECO:0007669"/>
    <property type="project" value="UniProtKB-EC"/>
</dbReference>
<dbReference type="SUPFAM" id="SSF56112">
    <property type="entry name" value="Protein kinase-like (PK-like)"/>
    <property type="match status" value="1"/>
</dbReference>
<feature type="domain" description="Protein kinase" evidence="7">
    <location>
        <begin position="18"/>
        <end position="279"/>
    </location>
</feature>
<keyword evidence="4" id="KW-0418">Kinase</keyword>
<evidence type="ECO:0000259" key="7">
    <source>
        <dbReference type="PROSITE" id="PS50011"/>
    </source>
</evidence>
<keyword evidence="5" id="KW-0067">ATP-binding</keyword>
<dbReference type="CDD" id="cd14014">
    <property type="entry name" value="STKc_PknB_like"/>
    <property type="match status" value="1"/>
</dbReference>
<feature type="region of interest" description="Disordered" evidence="6">
    <location>
        <begin position="283"/>
        <end position="322"/>
    </location>
</feature>
<evidence type="ECO:0000256" key="4">
    <source>
        <dbReference type="ARBA" id="ARBA00022777"/>
    </source>
</evidence>
<sequence length="349" mass="38452">MLAFPPSESLIGTTLGSYYLEQLVGRNELGPVFLGSTDEGSTYLVRFILAPCALDPEERAAYQERFLQVAGEIAALQHRHILPLVDYGSYLGGSYLVTPNLPMQTLISALTKSGPPSLSTIGDYLEQIAQGLEYAHEQGIIHRNLSTDCIFLLRDGRLAIGDFGVMHLLELASPAAQSYPDYGSGEGRAPEQLRERTCGPYTDVYALGAVLYRLLTTHAVFRDSSREGIYAQHLRAPVTSLRRWRRDLPEALDEVIRQAMEKEPARRFRRPSELVAAYRQAIGQHSREAAPGEEGASPLAAPAAGPRGQATRPSSSASEALRGRGPLWRSLLMRLRSGWSRRNPSRPVK</sequence>
<organism evidence="8">
    <name type="scientific">Thermogemmatispora argillosa</name>
    <dbReference type="NCBI Taxonomy" id="2045280"/>
    <lineage>
        <taxon>Bacteria</taxon>
        <taxon>Bacillati</taxon>
        <taxon>Chloroflexota</taxon>
        <taxon>Ktedonobacteria</taxon>
        <taxon>Thermogemmatisporales</taxon>
        <taxon>Thermogemmatisporaceae</taxon>
        <taxon>Thermogemmatispora</taxon>
    </lineage>
</organism>
<accession>A0A455T4I1</accession>
<keyword evidence="3" id="KW-0547">Nucleotide-binding</keyword>
<dbReference type="EMBL" id="AP019377">
    <property type="protein sequence ID" value="BBH94182.1"/>
    <property type="molecule type" value="Genomic_DNA"/>
</dbReference>
<dbReference type="AlphaFoldDB" id="A0A455T4I1"/>
<evidence type="ECO:0000313" key="8">
    <source>
        <dbReference type="EMBL" id="BBH94182.1"/>
    </source>
</evidence>
<evidence type="ECO:0000256" key="2">
    <source>
        <dbReference type="ARBA" id="ARBA00022679"/>
    </source>
</evidence>